<accession>A0A7L2XQR7</accession>
<proteinExistence type="inferred from homology"/>
<feature type="non-terminal residue" evidence="3">
    <location>
        <position position="107"/>
    </location>
</feature>
<dbReference type="PANTHER" id="PTHR13282">
    <property type="entry name" value="PROTEIN FAM32A"/>
    <property type="match status" value="1"/>
</dbReference>
<dbReference type="PANTHER" id="PTHR13282:SF6">
    <property type="entry name" value="PROTEIN FAM32A"/>
    <property type="match status" value="1"/>
</dbReference>
<protein>
    <submittedName>
        <fullName evidence="3">FA32A protein</fullName>
    </submittedName>
</protein>
<evidence type="ECO:0000256" key="2">
    <source>
        <dbReference type="SAM" id="MobiDB-lite"/>
    </source>
</evidence>
<sequence length="107" mass="12358">ERTERVPLRLKGSRGALGEGKWKEKTKVKAQMLEQIVGSKEQEEEGKRGLDKQTPAQVAFEKVEKKQQMELILKKASKPHKQRVEDLSRHLDTLTEHCDIPKVSWTK</sequence>
<comment type="similarity">
    <text evidence="1">Belongs to the FAM32 family.</text>
</comment>
<dbReference type="AlphaFoldDB" id="A0A7L2XQR7"/>
<keyword evidence="4" id="KW-1185">Reference proteome</keyword>
<dbReference type="EMBL" id="VZTN01021388">
    <property type="protein sequence ID" value="NXS84644.1"/>
    <property type="molecule type" value="Genomic_DNA"/>
</dbReference>
<dbReference type="InterPro" id="IPR013865">
    <property type="entry name" value="FAM32A"/>
</dbReference>
<feature type="non-terminal residue" evidence="3">
    <location>
        <position position="1"/>
    </location>
</feature>
<reference evidence="3 4" key="1">
    <citation type="submission" date="2019-09" db="EMBL/GenBank/DDBJ databases">
        <title>Bird 10,000 Genomes (B10K) Project - Family phase.</title>
        <authorList>
            <person name="Zhang G."/>
        </authorList>
    </citation>
    <scope>NUCLEOTIDE SEQUENCE [LARGE SCALE GENOMIC DNA]</scope>
    <source>
        <strain evidence="3">B10K-DU-002-58</strain>
        <tissue evidence="3">Muscle</tissue>
    </source>
</reference>
<dbReference type="Proteomes" id="UP000545329">
    <property type="component" value="Unassembled WGS sequence"/>
</dbReference>
<comment type="caution">
    <text evidence="3">The sequence shown here is derived from an EMBL/GenBank/DDBJ whole genome shotgun (WGS) entry which is preliminary data.</text>
</comment>
<evidence type="ECO:0000313" key="4">
    <source>
        <dbReference type="Proteomes" id="UP000545329"/>
    </source>
</evidence>
<organism evidence="3 4">
    <name type="scientific">Erpornis zantholeuca</name>
    <dbReference type="NCBI Taxonomy" id="1112836"/>
    <lineage>
        <taxon>Eukaryota</taxon>
        <taxon>Metazoa</taxon>
        <taxon>Chordata</taxon>
        <taxon>Craniata</taxon>
        <taxon>Vertebrata</taxon>
        <taxon>Euteleostomi</taxon>
        <taxon>Archelosauria</taxon>
        <taxon>Archosauria</taxon>
        <taxon>Dinosauria</taxon>
        <taxon>Saurischia</taxon>
        <taxon>Theropoda</taxon>
        <taxon>Coelurosauria</taxon>
        <taxon>Aves</taxon>
        <taxon>Neognathae</taxon>
        <taxon>Neoaves</taxon>
        <taxon>Telluraves</taxon>
        <taxon>Australaves</taxon>
        <taxon>Passeriformes</taxon>
        <taxon>Sylvioidea</taxon>
        <taxon>Timaliidae</taxon>
        <taxon>Erpornis</taxon>
    </lineage>
</organism>
<feature type="region of interest" description="Disordered" evidence="2">
    <location>
        <begin position="37"/>
        <end position="56"/>
    </location>
</feature>
<dbReference type="GO" id="GO:0005730">
    <property type="term" value="C:nucleolus"/>
    <property type="evidence" value="ECO:0007669"/>
    <property type="project" value="TreeGrafter"/>
</dbReference>
<dbReference type="OrthoDB" id="205403at2759"/>
<evidence type="ECO:0000313" key="3">
    <source>
        <dbReference type="EMBL" id="NXS84644.1"/>
    </source>
</evidence>
<name>A0A7L2XQR7_9PASS</name>
<evidence type="ECO:0000256" key="1">
    <source>
        <dbReference type="ARBA" id="ARBA00008948"/>
    </source>
</evidence>
<gene>
    <name evidence="3" type="primary">Fam32a_0</name>
    <name evidence="3" type="ORF">ERPZAN_R08030</name>
</gene>